<dbReference type="Pfam" id="PF11104">
    <property type="entry name" value="PilM_2"/>
    <property type="match status" value="1"/>
</dbReference>
<dbReference type="Gene3D" id="3.30.420.40">
    <property type="match status" value="2"/>
</dbReference>
<dbReference type="EMBL" id="LAZR01000039">
    <property type="protein sequence ID" value="KKO00728.1"/>
    <property type="molecule type" value="Genomic_DNA"/>
</dbReference>
<comment type="caution">
    <text evidence="2">The sequence shown here is derived from an EMBL/GenBank/DDBJ whole genome shotgun (WGS) entry which is preliminary data.</text>
</comment>
<evidence type="ECO:0000313" key="2">
    <source>
        <dbReference type="EMBL" id="KKO00728.1"/>
    </source>
</evidence>
<dbReference type="PANTHER" id="PTHR32432:SF3">
    <property type="entry name" value="ETHANOLAMINE UTILIZATION PROTEIN EUTJ"/>
    <property type="match status" value="1"/>
</dbReference>
<dbReference type="CDD" id="cd24049">
    <property type="entry name" value="ASKHA_NBD_PilM"/>
    <property type="match status" value="1"/>
</dbReference>
<dbReference type="PANTHER" id="PTHR32432">
    <property type="entry name" value="CELL DIVISION PROTEIN FTSA-RELATED"/>
    <property type="match status" value="1"/>
</dbReference>
<dbReference type="InterPro" id="IPR050696">
    <property type="entry name" value="FtsA/MreB"/>
</dbReference>
<dbReference type="InterPro" id="IPR005883">
    <property type="entry name" value="PilM"/>
</dbReference>
<dbReference type="InterPro" id="IPR043129">
    <property type="entry name" value="ATPase_NBD"/>
</dbReference>
<dbReference type="SUPFAM" id="SSF53067">
    <property type="entry name" value="Actin-like ATPase domain"/>
    <property type="match status" value="2"/>
</dbReference>
<dbReference type="AlphaFoldDB" id="A0A0F9VLG8"/>
<proteinExistence type="predicted"/>
<name>A0A0F9VLG8_9ZZZZ</name>
<dbReference type="Gene3D" id="3.30.1490.300">
    <property type="match status" value="1"/>
</dbReference>
<keyword evidence="1" id="KW-0175">Coiled coil</keyword>
<protein>
    <recommendedName>
        <fullName evidence="3">SHS2 domain-containing protein</fullName>
    </recommendedName>
</protein>
<organism evidence="2">
    <name type="scientific">marine sediment metagenome</name>
    <dbReference type="NCBI Taxonomy" id="412755"/>
    <lineage>
        <taxon>unclassified sequences</taxon>
        <taxon>metagenomes</taxon>
        <taxon>ecological metagenomes</taxon>
    </lineage>
</organism>
<feature type="coiled-coil region" evidence="1">
    <location>
        <begin position="403"/>
        <end position="433"/>
    </location>
</feature>
<evidence type="ECO:0000256" key="1">
    <source>
        <dbReference type="SAM" id="Coils"/>
    </source>
</evidence>
<evidence type="ECO:0008006" key="3">
    <source>
        <dbReference type="Google" id="ProtNLM"/>
    </source>
</evidence>
<accession>A0A0F9VLG8</accession>
<sequence length="637" mass="69783">MAKVRTVWGIDIGQCALKALKVVDFEGILQVVDFDIIEHPEILSQPDVDKGELIRQSLEQFLSRHSTQGATIALAVPGQSSFTRFFKPPPVDIKELPRIVQYEAAQQIPFAIEEVVWEWQAFTSEDSPDIEVGIFAMKRQDIAEALAHLSDVGLHADVVQVAPLAVYNFVTFDEQAAAEGATLVADVGADKTDLIVVDGSKLWTRTIQIGGNNFTEALARAFKLSFAKAEKLKRTAATSKYARQVFQAMRPVFADLVQEIQRSVGYYISLHRESTFTKLLGLGNGFRLPGLQKFLEQNLQFPVTRLDSFKQISPAEGVNVPGFGEGVLSFAVAYGLAAQVLRPTRVTTNLLPEEIARRRLWVRKIPWFAATAAALLLSLGVPTYRAFADSRSLPSVKKNPAVLSEAKSTVRRLENLRKEYNKVKDAGRAEQQQIDDYFAMLAYREVWPAIHAMIGDSIRSITAGDDGRDVQALLAAYARAADDGGRKRALEAIGKIKRSARRAIIVQTITASYAAQVGKRIPRELLDNATAPTGRGFVVTMVGRTPMPIDETILRLERMRHRSKQIAGALPAISVLACNIQTSAGRPPVESADGEALPISQPDPLLPDEDMAGDSLVMVTWYIAIDTDGQPGGGEGP</sequence>
<dbReference type="NCBIfam" id="TIGR01175">
    <property type="entry name" value="pilM"/>
    <property type="match status" value="1"/>
</dbReference>
<reference evidence="2" key="1">
    <citation type="journal article" date="2015" name="Nature">
        <title>Complex archaea that bridge the gap between prokaryotes and eukaryotes.</title>
        <authorList>
            <person name="Spang A."/>
            <person name="Saw J.H."/>
            <person name="Jorgensen S.L."/>
            <person name="Zaremba-Niedzwiedzka K."/>
            <person name="Martijn J."/>
            <person name="Lind A.E."/>
            <person name="van Eijk R."/>
            <person name="Schleper C."/>
            <person name="Guy L."/>
            <person name="Ettema T.J."/>
        </authorList>
    </citation>
    <scope>NUCLEOTIDE SEQUENCE</scope>
</reference>
<gene>
    <name evidence="2" type="ORF">LCGC14_0125020</name>
</gene>